<comment type="caution">
    <text evidence="1">The sequence shown here is derived from an EMBL/GenBank/DDBJ whole genome shotgun (WGS) entry which is preliminary data.</text>
</comment>
<gene>
    <name evidence="1" type="ORF">B0T25DRAFT_262010</name>
</gene>
<evidence type="ECO:0008006" key="3">
    <source>
        <dbReference type="Google" id="ProtNLM"/>
    </source>
</evidence>
<dbReference type="AlphaFoldDB" id="A0AAJ0MD52"/>
<reference evidence="1" key="1">
    <citation type="journal article" date="2023" name="Mol. Phylogenet. Evol.">
        <title>Genome-scale phylogeny and comparative genomics of the fungal order Sordariales.</title>
        <authorList>
            <person name="Hensen N."/>
            <person name="Bonometti L."/>
            <person name="Westerberg I."/>
            <person name="Brannstrom I.O."/>
            <person name="Guillou S."/>
            <person name="Cros-Aarteil S."/>
            <person name="Calhoun S."/>
            <person name="Haridas S."/>
            <person name="Kuo A."/>
            <person name="Mondo S."/>
            <person name="Pangilinan J."/>
            <person name="Riley R."/>
            <person name="LaButti K."/>
            <person name="Andreopoulos B."/>
            <person name="Lipzen A."/>
            <person name="Chen C."/>
            <person name="Yan M."/>
            <person name="Daum C."/>
            <person name="Ng V."/>
            <person name="Clum A."/>
            <person name="Steindorff A."/>
            <person name="Ohm R.A."/>
            <person name="Martin F."/>
            <person name="Silar P."/>
            <person name="Natvig D.O."/>
            <person name="Lalanne C."/>
            <person name="Gautier V."/>
            <person name="Ament-Velasquez S.L."/>
            <person name="Kruys A."/>
            <person name="Hutchinson M.I."/>
            <person name="Powell A.J."/>
            <person name="Barry K."/>
            <person name="Miller A.N."/>
            <person name="Grigoriev I.V."/>
            <person name="Debuchy R."/>
            <person name="Gladieux P."/>
            <person name="Hiltunen Thoren M."/>
            <person name="Johannesson H."/>
        </authorList>
    </citation>
    <scope>NUCLEOTIDE SEQUENCE</scope>
    <source>
        <strain evidence="1">CBS 955.72</strain>
    </source>
</reference>
<name>A0AAJ0MD52_9PEZI</name>
<evidence type="ECO:0000313" key="2">
    <source>
        <dbReference type="Proteomes" id="UP001275084"/>
    </source>
</evidence>
<protein>
    <recommendedName>
        <fullName evidence="3">Protein NO VEIN C-terminal domain-containing protein</fullName>
    </recommendedName>
</protein>
<dbReference type="Proteomes" id="UP001275084">
    <property type="component" value="Unassembled WGS sequence"/>
</dbReference>
<organism evidence="1 2">
    <name type="scientific">Lasiosphaeria hispida</name>
    <dbReference type="NCBI Taxonomy" id="260671"/>
    <lineage>
        <taxon>Eukaryota</taxon>
        <taxon>Fungi</taxon>
        <taxon>Dikarya</taxon>
        <taxon>Ascomycota</taxon>
        <taxon>Pezizomycotina</taxon>
        <taxon>Sordariomycetes</taxon>
        <taxon>Sordariomycetidae</taxon>
        <taxon>Sordariales</taxon>
        <taxon>Lasiosphaeriaceae</taxon>
        <taxon>Lasiosphaeria</taxon>
    </lineage>
</organism>
<proteinExistence type="predicted"/>
<reference evidence="1" key="2">
    <citation type="submission" date="2023-06" db="EMBL/GenBank/DDBJ databases">
        <authorList>
            <consortium name="Lawrence Berkeley National Laboratory"/>
            <person name="Haridas S."/>
            <person name="Hensen N."/>
            <person name="Bonometti L."/>
            <person name="Westerberg I."/>
            <person name="Brannstrom I.O."/>
            <person name="Guillou S."/>
            <person name="Cros-Aarteil S."/>
            <person name="Calhoun S."/>
            <person name="Kuo A."/>
            <person name="Mondo S."/>
            <person name="Pangilinan J."/>
            <person name="Riley R."/>
            <person name="Labutti K."/>
            <person name="Andreopoulos B."/>
            <person name="Lipzen A."/>
            <person name="Chen C."/>
            <person name="Yanf M."/>
            <person name="Daum C."/>
            <person name="Ng V."/>
            <person name="Clum A."/>
            <person name="Steindorff A."/>
            <person name="Ohm R."/>
            <person name="Martin F."/>
            <person name="Silar P."/>
            <person name="Natvig D."/>
            <person name="Lalanne C."/>
            <person name="Gautier V."/>
            <person name="Ament-Velasquez S.L."/>
            <person name="Kruys A."/>
            <person name="Hutchinson M.I."/>
            <person name="Powell A.J."/>
            <person name="Barry K."/>
            <person name="Miller A.N."/>
            <person name="Grigoriev I.V."/>
            <person name="Debuchy R."/>
            <person name="Gladieux P."/>
            <person name="Thoren M.H."/>
            <person name="Johannesson H."/>
        </authorList>
    </citation>
    <scope>NUCLEOTIDE SEQUENCE</scope>
    <source>
        <strain evidence="1">CBS 955.72</strain>
    </source>
</reference>
<dbReference type="EMBL" id="JAUIQD010000005">
    <property type="protein sequence ID" value="KAK3350198.1"/>
    <property type="molecule type" value="Genomic_DNA"/>
</dbReference>
<evidence type="ECO:0000313" key="1">
    <source>
        <dbReference type="EMBL" id="KAK3350198.1"/>
    </source>
</evidence>
<sequence>MIKFLRRAGAEIMPYWPQETTFHLEVKTTCGSLSVPPPFISVYQKQKMELYDQKAHDAYILVCVLRIGRKCPSIRLYTNPWSLMKAGRILQLGDRNSKGAYPVSRKEKKTLGNVLTSQTLV</sequence>
<keyword evidence="2" id="KW-1185">Reference proteome</keyword>
<accession>A0AAJ0MD52</accession>